<proteinExistence type="predicted"/>
<organism evidence="1 2">
    <name type="scientific">Campylobacter concisus</name>
    <dbReference type="NCBI Taxonomy" id="199"/>
    <lineage>
        <taxon>Bacteria</taxon>
        <taxon>Pseudomonadati</taxon>
        <taxon>Campylobacterota</taxon>
        <taxon>Epsilonproteobacteria</taxon>
        <taxon>Campylobacterales</taxon>
        <taxon>Campylobacteraceae</taxon>
        <taxon>Campylobacter</taxon>
    </lineage>
</organism>
<evidence type="ECO:0008006" key="3">
    <source>
        <dbReference type="Google" id="ProtNLM"/>
    </source>
</evidence>
<name>A0A7S9R6A8_9BACT</name>
<dbReference type="Proteomes" id="UP000594630">
    <property type="component" value="Chromosome"/>
</dbReference>
<accession>A0A7S9R6A8</accession>
<sequence length="88" mass="9969">MLNELYNDVEYKTLLEHISSQYKGKVVLDRKQTAGVLGIGVSTLDLRISQGRDIPRYIKMGDAKNSRIAFAITDIATYIFQKRVKTCS</sequence>
<dbReference type="RefSeq" id="WP_084040956.1">
    <property type="nucleotide sequence ID" value="NZ_CABPTY010000001.1"/>
</dbReference>
<dbReference type="EMBL" id="CP049274">
    <property type="protein sequence ID" value="QPH84101.1"/>
    <property type="molecule type" value="Genomic_DNA"/>
</dbReference>
<dbReference type="AlphaFoldDB" id="A0A7S9R6A8"/>
<reference evidence="1 2" key="1">
    <citation type="journal article" date="2018" name="Emerg. Microbes Infect.">
        <title>Genomic analysis of oral Campylobacter concisus strains identified a potential bacterial molecular marker associated with active Crohn's disease.</title>
        <authorList>
            <person name="Liu F."/>
            <person name="Ma R."/>
            <person name="Tay C.Y.A."/>
            <person name="Octavia S."/>
            <person name="Lan R."/>
            <person name="Chung H.K.L."/>
            <person name="Riordan S.M."/>
            <person name="Grimm M.C."/>
            <person name="Leong R.W."/>
            <person name="Tanaka M.M."/>
            <person name="Connor S."/>
            <person name="Zhang L."/>
        </authorList>
    </citation>
    <scope>NUCLEOTIDE SEQUENCE [LARGE SCALE GENOMIC DNA]</scope>
    <source>
        <strain evidence="1 2">P10CDO-S2</strain>
    </source>
</reference>
<evidence type="ECO:0000313" key="1">
    <source>
        <dbReference type="EMBL" id="QPH84101.1"/>
    </source>
</evidence>
<evidence type="ECO:0000313" key="2">
    <source>
        <dbReference type="Proteomes" id="UP000594630"/>
    </source>
</evidence>
<gene>
    <name evidence="1" type="ORF">CVT06_02920</name>
</gene>
<protein>
    <recommendedName>
        <fullName evidence="3">DNA-binding protein</fullName>
    </recommendedName>
</protein>